<accession>A0A5C0UFT7</accession>
<feature type="repeat" description="CXXCXGXG motif" evidence="9">
    <location>
        <begin position="143"/>
        <end position="150"/>
    </location>
</feature>
<evidence type="ECO:0000256" key="8">
    <source>
        <dbReference type="ARBA" id="ARBA00023186"/>
    </source>
</evidence>
<dbReference type="CDD" id="cd10747">
    <property type="entry name" value="DnaJ_C"/>
    <property type="match status" value="1"/>
</dbReference>
<dbReference type="PRINTS" id="PR00625">
    <property type="entry name" value="JDOMAIN"/>
</dbReference>
<dbReference type="Proteomes" id="UP000324924">
    <property type="component" value="Chromosome"/>
</dbReference>
<dbReference type="InterPro" id="IPR012724">
    <property type="entry name" value="DnaJ"/>
</dbReference>
<feature type="repeat" description="CXXCXGXG motif" evidence="9">
    <location>
        <begin position="180"/>
        <end position="187"/>
    </location>
</feature>
<dbReference type="GO" id="GO:0009408">
    <property type="term" value="P:response to heat"/>
    <property type="evidence" value="ECO:0007669"/>
    <property type="project" value="InterPro"/>
</dbReference>
<dbReference type="GO" id="GO:0008270">
    <property type="term" value="F:zinc ion binding"/>
    <property type="evidence" value="ECO:0007669"/>
    <property type="project" value="UniProtKB-UniRule"/>
</dbReference>
<dbReference type="Pfam" id="PF00226">
    <property type="entry name" value="DnaJ"/>
    <property type="match status" value="1"/>
</dbReference>
<protein>
    <recommendedName>
        <fullName evidence="9">Chaperone protein DnaJ</fullName>
    </recommendedName>
</protein>
<comment type="subunit">
    <text evidence="9">Homodimer.</text>
</comment>
<dbReference type="KEGG" id="nabu:FZC36_00690"/>
<feature type="binding site" evidence="9">
    <location>
        <position position="183"/>
    </location>
    <ligand>
        <name>Zn(2+)</name>
        <dbReference type="ChEBI" id="CHEBI:29105"/>
        <label>2</label>
    </ligand>
</feature>
<keyword evidence="8 9" id="KW-0143">Chaperone</keyword>
<dbReference type="Gene3D" id="2.10.230.10">
    <property type="entry name" value="Heat shock protein DnaJ, cysteine-rich domain"/>
    <property type="match status" value="1"/>
</dbReference>
<dbReference type="InterPro" id="IPR008971">
    <property type="entry name" value="HSP40/DnaJ_pept-bd"/>
</dbReference>
<gene>
    <name evidence="9 13" type="primary">dnaJ</name>
    <name evidence="13" type="ORF">FZC36_00690</name>
</gene>
<feature type="binding site" evidence="9">
    <location>
        <position position="197"/>
    </location>
    <ligand>
        <name>Zn(2+)</name>
        <dbReference type="ChEBI" id="CHEBI:29105"/>
        <label>1</label>
    </ligand>
</feature>
<keyword evidence="7 9" id="KW-0346">Stress response</keyword>
<dbReference type="RefSeq" id="WP_148972078.1">
    <property type="nucleotide sequence ID" value="NZ_CP043314.1"/>
</dbReference>
<evidence type="ECO:0000256" key="9">
    <source>
        <dbReference type="HAMAP-Rule" id="MF_01152"/>
    </source>
</evidence>
<feature type="binding site" evidence="9">
    <location>
        <position position="158"/>
    </location>
    <ligand>
        <name>Zn(2+)</name>
        <dbReference type="ChEBI" id="CHEBI:29105"/>
        <label>2</label>
    </ligand>
</feature>
<dbReference type="Gene3D" id="2.60.260.20">
    <property type="entry name" value="Urease metallochaperone UreE, N-terminal domain"/>
    <property type="match status" value="2"/>
</dbReference>
<keyword evidence="1 9" id="KW-0963">Cytoplasm</keyword>
<evidence type="ECO:0000256" key="7">
    <source>
        <dbReference type="ARBA" id="ARBA00023016"/>
    </source>
</evidence>
<comment type="function">
    <text evidence="9">Participates actively in the response to hyperosmotic and heat shock by preventing the aggregation of stress-denatured proteins and by disaggregating proteins, also in an autonomous, DnaK-independent fashion. Unfolded proteins bind initially to DnaJ; upon interaction with the DnaJ-bound protein, DnaK hydrolyzes its bound ATP, resulting in the formation of a stable complex. GrpE releases ADP from DnaK; ATP binding to DnaK triggers the release of the substrate protein, thus completing the reaction cycle. Several rounds of ATP-dependent interactions between DnaJ, DnaK and GrpE are required for fully efficient folding. Also involved, together with DnaK and GrpE, in the DNA replication of plasmids through activation of initiation proteins.</text>
</comment>
<feature type="zinc finger region" description="CR-type" evidence="10">
    <location>
        <begin position="130"/>
        <end position="206"/>
    </location>
</feature>
<feature type="binding site" evidence="9">
    <location>
        <position position="194"/>
    </location>
    <ligand>
        <name>Zn(2+)</name>
        <dbReference type="ChEBI" id="CHEBI:29105"/>
        <label>1</label>
    </ligand>
</feature>
<dbReference type="Gene3D" id="1.10.287.110">
    <property type="entry name" value="DnaJ domain"/>
    <property type="match status" value="1"/>
</dbReference>
<dbReference type="GO" id="GO:0031072">
    <property type="term" value="F:heat shock protein binding"/>
    <property type="evidence" value="ECO:0007669"/>
    <property type="project" value="InterPro"/>
</dbReference>
<keyword evidence="4 9" id="KW-0677">Repeat</keyword>
<dbReference type="SUPFAM" id="SSF49493">
    <property type="entry name" value="HSP40/DnaJ peptide-binding domain"/>
    <property type="match status" value="2"/>
</dbReference>
<proteinExistence type="inferred from homology"/>
<dbReference type="InterPro" id="IPR001623">
    <property type="entry name" value="DnaJ_domain"/>
</dbReference>
<feature type="binding site" evidence="9">
    <location>
        <position position="161"/>
    </location>
    <ligand>
        <name>Zn(2+)</name>
        <dbReference type="ChEBI" id="CHEBI:29105"/>
        <label>2</label>
    </ligand>
</feature>
<dbReference type="GO" id="GO:0006260">
    <property type="term" value="P:DNA replication"/>
    <property type="evidence" value="ECO:0007669"/>
    <property type="project" value="UniProtKB-KW"/>
</dbReference>
<dbReference type="NCBIfam" id="NF008035">
    <property type="entry name" value="PRK10767.1"/>
    <property type="match status" value="1"/>
</dbReference>
<keyword evidence="5 9" id="KW-0863">Zinc-finger</keyword>
<feature type="binding site" evidence="9">
    <location>
        <position position="146"/>
    </location>
    <ligand>
        <name>Zn(2+)</name>
        <dbReference type="ChEBI" id="CHEBI:29105"/>
        <label>1</label>
    </ligand>
</feature>
<dbReference type="AlphaFoldDB" id="A0A5C0UFT7"/>
<dbReference type="CDD" id="cd10719">
    <property type="entry name" value="DnaJ_zf"/>
    <property type="match status" value="1"/>
</dbReference>
<feature type="domain" description="CR-type" evidence="12">
    <location>
        <begin position="130"/>
        <end position="206"/>
    </location>
</feature>
<dbReference type="GO" id="GO:0042026">
    <property type="term" value="P:protein refolding"/>
    <property type="evidence" value="ECO:0007669"/>
    <property type="project" value="TreeGrafter"/>
</dbReference>
<dbReference type="GO" id="GO:0005737">
    <property type="term" value="C:cytoplasm"/>
    <property type="evidence" value="ECO:0007669"/>
    <property type="project" value="UniProtKB-SubCell"/>
</dbReference>
<dbReference type="OrthoDB" id="9779889at2"/>
<evidence type="ECO:0000313" key="14">
    <source>
        <dbReference type="Proteomes" id="UP000324924"/>
    </source>
</evidence>
<dbReference type="InterPro" id="IPR036869">
    <property type="entry name" value="J_dom_sf"/>
</dbReference>
<dbReference type="InterPro" id="IPR001305">
    <property type="entry name" value="HSP_DnaJ_Cys-rich_dom"/>
</dbReference>
<evidence type="ECO:0000256" key="2">
    <source>
        <dbReference type="ARBA" id="ARBA00022705"/>
    </source>
</evidence>
<dbReference type="PROSITE" id="PS00636">
    <property type="entry name" value="DNAJ_1"/>
    <property type="match status" value="1"/>
</dbReference>
<keyword evidence="6 9" id="KW-0862">Zinc</keyword>
<keyword evidence="2 9" id="KW-0235">DNA replication</keyword>
<name>A0A5C0UFT7_9PROT</name>
<sequence>MSENFYDILGVSKNATDSEIKTAYLKKAKKYHPDSNKGNETCANQFKKVSEAYETLKDPKKRSMYDAGGSDPFGSGFGGHGNQYSQGNGSFDFEDIFSSFFGGQGGRQRQKRGEDLRFRVKLTLEQAFSGTKMTIKIPKTSSCKTCSGKGSSGPIEACSACNGKGTILMRHGFFHVESECSACKGRGKTSKNLCSTCKGSGIVKENKEISIEIPAGIENGEELRVPGEGNSIGSEGPNGDLFIQVGVSEHKLFSRERLNLHCTIKVSPVTLVMGGEAEVVSIDGKKISVKIPAGTQSESLLRIKKLGMQSRGRIGDLYIKVSTKIPSTSSMSSKEKALWKELSEMSDSTATSLLDSIKSMFKWK</sequence>
<evidence type="ECO:0000256" key="10">
    <source>
        <dbReference type="PROSITE-ProRule" id="PRU00546"/>
    </source>
</evidence>
<evidence type="ECO:0000256" key="6">
    <source>
        <dbReference type="ARBA" id="ARBA00022833"/>
    </source>
</evidence>
<evidence type="ECO:0000256" key="3">
    <source>
        <dbReference type="ARBA" id="ARBA00022723"/>
    </source>
</evidence>
<comment type="subcellular location">
    <subcellularLocation>
        <location evidence="9">Cytoplasm</location>
    </subcellularLocation>
</comment>
<evidence type="ECO:0000313" key="13">
    <source>
        <dbReference type="EMBL" id="QEK38955.1"/>
    </source>
</evidence>
<dbReference type="HAMAP" id="MF_01152">
    <property type="entry name" value="DnaJ"/>
    <property type="match status" value="1"/>
</dbReference>
<dbReference type="EMBL" id="CP043314">
    <property type="protein sequence ID" value="QEK38955.1"/>
    <property type="molecule type" value="Genomic_DNA"/>
</dbReference>
<dbReference type="PANTHER" id="PTHR43096:SF48">
    <property type="entry name" value="CHAPERONE PROTEIN DNAJ"/>
    <property type="match status" value="1"/>
</dbReference>
<comment type="domain">
    <text evidence="9">The J domain is necessary and sufficient to stimulate DnaK ATPase activity. Zinc center 1 plays an important role in the autonomous, DnaK-independent chaperone activity of DnaJ. Zinc center 2 is essential for interaction with DnaK and for DnaJ activity.</text>
</comment>
<dbReference type="GO" id="GO:0051082">
    <property type="term" value="F:unfolded protein binding"/>
    <property type="evidence" value="ECO:0007669"/>
    <property type="project" value="UniProtKB-UniRule"/>
</dbReference>
<comment type="cofactor">
    <cofactor evidence="9">
        <name>Zn(2+)</name>
        <dbReference type="ChEBI" id="CHEBI:29105"/>
    </cofactor>
    <text evidence="9">Binds 2 Zn(2+) ions per monomer.</text>
</comment>
<dbReference type="PROSITE" id="PS51188">
    <property type="entry name" value="ZF_CR"/>
    <property type="match status" value="1"/>
</dbReference>
<dbReference type="InterPro" id="IPR002939">
    <property type="entry name" value="DnaJ_C"/>
</dbReference>
<dbReference type="SMART" id="SM00271">
    <property type="entry name" value="DnaJ"/>
    <property type="match status" value="1"/>
</dbReference>
<feature type="binding site" evidence="9">
    <location>
        <position position="143"/>
    </location>
    <ligand>
        <name>Zn(2+)</name>
        <dbReference type="ChEBI" id="CHEBI:29105"/>
        <label>1</label>
    </ligand>
</feature>
<feature type="domain" description="J" evidence="11">
    <location>
        <begin position="4"/>
        <end position="69"/>
    </location>
</feature>
<feature type="binding site" evidence="9">
    <location>
        <position position="180"/>
    </location>
    <ligand>
        <name>Zn(2+)</name>
        <dbReference type="ChEBI" id="CHEBI:29105"/>
        <label>2</label>
    </ligand>
</feature>
<dbReference type="PROSITE" id="PS50076">
    <property type="entry name" value="DNAJ_2"/>
    <property type="match status" value="1"/>
</dbReference>
<dbReference type="GO" id="GO:0005524">
    <property type="term" value="F:ATP binding"/>
    <property type="evidence" value="ECO:0007669"/>
    <property type="project" value="InterPro"/>
</dbReference>
<dbReference type="PANTHER" id="PTHR43096">
    <property type="entry name" value="DNAJ HOMOLOG 1, MITOCHONDRIAL-RELATED"/>
    <property type="match status" value="1"/>
</dbReference>
<reference evidence="13 14" key="1">
    <citation type="submission" date="2019-08" db="EMBL/GenBank/DDBJ databases">
        <title>Highly reduced genomes of protist endosymbionts show evolutionary convergence.</title>
        <authorList>
            <person name="George E."/>
            <person name="Husnik F."/>
            <person name="Tashyreva D."/>
            <person name="Prokopchuk G."/>
            <person name="Horak A."/>
            <person name="Kwong W.K."/>
            <person name="Lukes J."/>
            <person name="Keeling P.J."/>
        </authorList>
    </citation>
    <scope>NUCLEOTIDE SEQUENCE [LARGE SCALE GENOMIC DNA]</scope>
    <source>
        <strain evidence="13">1604HC</strain>
    </source>
</reference>
<dbReference type="SUPFAM" id="SSF46565">
    <property type="entry name" value="Chaperone J-domain"/>
    <property type="match status" value="1"/>
</dbReference>
<feature type="repeat" description="CXXCXGXG motif" evidence="9">
    <location>
        <begin position="158"/>
        <end position="165"/>
    </location>
</feature>
<feature type="repeat" description="CXXCXGXG motif" evidence="9">
    <location>
        <begin position="194"/>
        <end position="201"/>
    </location>
</feature>
<dbReference type="InterPro" id="IPR018253">
    <property type="entry name" value="DnaJ_domain_CS"/>
</dbReference>
<evidence type="ECO:0000256" key="4">
    <source>
        <dbReference type="ARBA" id="ARBA00022737"/>
    </source>
</evidence>
<dbReference type="SUPFAM" id="SSF57938">
    <property type="entry name" value="DnaJ/Hsp40 cysteine-rich domain"/>
    <property type="match status" value="1"/>
</dbReference>
<organism evidence="13 14">
    <name type="scientific">Candidatus Nesciobacter abundans</name>
    <dbReference type="NCBI Taxonomy" id="2601668"/>
    <lineage>
        <taxon>Bacteria</taxon>
        <taxon>Pseudomonadati</taxon>
        <taxon>Pseudomonadota</taxon>
        <taxon>Alphaproteobacteria</taxon>
        <taxon>Holosporales</taxon>
        <taxon>Holosporaceae</taxon>
        <taxon>Candidatus Nesciobacter</taxon>
    </lineage>
</organism>
<evidence type="ECO:0000259" key="11">
    <source>
        <dbReference type="PROSITE" id="PS50076"/>
    </source>
</evidence>
<keyword evidence="14" id="KW-1185">Reference proteome</keyword>
<dbReference type="CDD" id="cd06257">
    <property type="entry name" value="DnaJ"/>
    <property type="match status" value="1"/>
</dbReference>
<keyword evidence="3 9" id="KW-0479">Metal-binding</keyword>
<evidence type="ECO:0000256" key="5">
    <source>
        <dbReference type="ARBA" id="ARBA00022771"/>
    </source>
</evidence>
<dbReference type="InterPro" id="IPR036410">
    <property type="entry name" value="HSP_DnaJ_Cys-rich_dom_sf"/>
</dbReference>
<comment type="similarity">
    <text evidence="9">Belongs to the DnaJ family.</text>
</comment>
<dbReference type="Pfam" id="PF01556">
    <property type="entry name" value="DnaJ_C"/>
    <property type="match status" value="1"/>
</dbReference>
<evidence type="ECO:0000259" key="12">
    <source>
        <dbReference type="PROSITE" id="PS51188"/>
    </source>
</evidence>
<dbReference type="Pfam" id="PF00684">
    <property type="entry name" value="DnaJ_CXXCXGXG"/>
    <property type="match status" value="1"/>
</dbReference>
<evidence type="ECO:0000256" key="1">
    <source>
        <dbReference type="ARBA" id="ARBA00022490"/>
    </source>
</evidence>